<feature type="domain" description="Protein kinase" evidence="15">
    <location>
        <begin position="505"/>
        <end position="957"/>
    </location>
</feature>
<keyword evidence="10 14" id="KW-0472">Membrane</keyword>
<dbReference type="Gene3D" id="1.10.510.10">
    <property type="entry name" value="Transferase(Phosphotransferase) domain 1"/>
    <property type="match status" value="2"/>
</dbReference>
<comment type="subcellular location">
    <subcellularLocation>
        <location evidence="1">Membrane</location>
        <topology evidence="1">Single-pass type I membrane protein</topology>
    </subcellularLocation>
</comment>
<evidence type="ECO:0000256" key="4">
    <source>
        <dbReference type="ARBA" id="ARBA00022692"/>
    </source>
</evidence>
<evidence type="ECO:0000256" key="1">
    <source>
        <dbReference type="ARBA" id="ARBA00004479"/>
    </source>
</evidence>
<evidence type="ECO:0000256" key="3">
    <source>
        <dbReference type="ARBA" id="ARBA00022679"/>
    </source>
</evidence>
<keyword evidence="11" id="KW-0325">Glycoprotein</keyword>
<keyword evidence="8 12" id="KW-0067">ATP-binding</keyword>
<dbReference type="PANTHER" id="PTHR34590:SF5">
    <property type="entry name" value="OS04G0586500 PROTEIN"/>
    <property type="match status" value="1"/>
</dbReference>
<dbReference type="InterPro" id="IPR001245">
    <property type="entry name" value="Ser-Thr/Tyr_kinase_cat_dom"/>
</dbReference>
<sequence>MADNYVPTEKIFLNCGGPPYTTDYDGREWTTDVGSKYLSVNGKSTTSQAATWAASVSEVPYMTARVFYSNFTYRIPVAAGRKFVRLYFYPASYAGLNVSDGVFSVTAGSYTLLNNFNATQTVEALNFASLFKEYLINVDGATLDISFVPSAKAPKAYAFVNGIEIVSMPDIYNSSYSPTGEMLKIVGLNSPFTIDNTTALENVYRLNVGGNYISPSQDTGLYRSWADDFPYLYGAALGVSYSADQSMKIQYPPGMPTYVAPQDVYATARSMGPNPQININYNLTWIFSVDSGFSYLVRLHFCEIQLNITKINQRVFDIFLYNQTAETGADVVAWALNENGGASNGDGVPVYRDYLVLVPNGSPQQNLWLALHPDQSLLPNYYDAILNGIEIFKVNDTNGNLAGPNPIPAPKQDVIDLTRARTSSGDGKMKNQKAIVIGVVSGGIILVLVIGLFLIATSYCRHGKDSSGRDVPCGWHQEIGLGRGFTKNPCRRFSFAEINAATKNFDEALLVGVGGFGKVYMGEIDGGATKVAMKRGNPLSEQAGHEFQTEIEMLSKLRHRHLVSLIGYCEESCEMILVYDYMARGTLREHLYKTQKPPLPWKQRLEICIGAARGLHYLHTGVKHTIIHRDVKTTNILLDEKWVAKVSDFGLSKIDLVCSASIGLEHFQRSKGRLHLNASSRFAEIAMRCVADQGIDRPCMDEVLWNLEFSLQLQGSAEESGEVGNLTKINLEVIRQARLNKLKSRVFVLFFFLSTAFLAHGLIIVGGAKGKKAGTGDSSARVVPSGWHQDLGRGFTKNPCRRFSFAEINAATKNFDNDLLLGVGGRGGLGQGRSPTLDKTHVTTFVKGSFGYLEPEYFLLQQLTAKSDVYSFGVVLFEILCAQPVLDPTLPKGQACLAEWAAHCHKIGILDQIIDPFLKGKIAPECFKRFVETAMRCVADQGIDRPSMDEVLWNLEFSLQLQGSTEESGEGIGGMHIDKEPFVPQKWEKDHDASPTFDGHRGPSSREVTCQQLNGGLLWTGNF</sequence>
<dbReference type="Gene3D" id="3.30.200.20">
    <property type="entry name" value="Phosphorylase Kinase, domain 1"/>
    <property type="match status" value="1"/>
</dbReference>
<feature type="binding site" evidence="12">
    <location>
        <position position="534"/>
    </location>
    <ligand>
        <name>ATP</name>
        <dbReference type="ChEBI" id="CHEBI:30616"/>
    </ligand>
</feature>
<feature type="region of interest" description="Disordered" evidence="13">
    <location>
        <begin position="988"/>
        <end position="1007"/>
    </location>
</feature>
<dbReference type="GO" id="GO:0016020">
    <property type="term" value="C:membrane"/>
    <property type="evidence" value="ECO:0007669"/>
    <property type="project" value="UniProtKB-SubCell"/>
</dbReference>
<evidence type="ECO:0000256" key="7">
    <source>
        <dbReference type="ARBA" id="ARBA00022777"/>
    </source>
</evidence>
<evidence type="ECO:0000256" key="10">
    <source>
        <dbReference type="ARBA" id="ARBA00023136"/>
    </source>
</evidence>
<protein>
    <recommendedName>
        <fullName evidence="15">Protein kinase domain-containing protein</fullName>
    </recommendedName>
</protein>
<keyword evidence="2" id="KW-0723">Serine/threonine-protein kinase</keyword>
<dbReference type="EMBL" id="OIVN01001147">
    <property type="protein sequence ID" value="SPC90430.1"/>
    <property type="molecule type" value="Genomic_DNA"/>
</dbReference>
<evidence type="ECO:0000313" key="16">
    <source>
        <dbReference type="EMBL" id="SPC90430.1"/>
    </source>
</evidence>
<dbReference type="GO" id="GO:0004674">
    <property type="term" value="F:protein serine/threonine kinase activity"/>
    <property type="evidence" value="ECO:0007669"/>
    <property type="project" value="UniProtKB-KW"/>
</dbReference>
<keyword evidence="3" id="KW-0808">Transferase</keyword>
<dbReference type="GO" id="GO:0005524">
    <property type="term" value="F:ATP binding"/>
    <property type="evidence" value="ECO:0007669"/>
    <property type="project" value="UniProtKB-UniRule"/>
</dbReference>
<evidence type="ECO:0000259" key="15">
    <source>
        <dbReference type="PROSITE" id="PS50011"/>
    </source>
</evidence>
<organism evidence="16">
    <name type="scientific">Fagus sylvatica</name>
    <name type="common">Beechnut</name>
    <dbReference type="NCBI Taxonomy" id="28930"/>
    <lineage>
        <taxon>Eukaryota</taxon>
        <taxon>Viridiplantae</taxon>
        <taxon>Streptophyta</taxon>
        <taxon>Embryophyta</taxon>
        <taxon>Tracheophyta</taxon>
        <taxon>Spermatophyta</taxon>
        <taxon>Magnoliopsida</taxon>
        <taxon>eudicotyledons</taxon>
        <taxon>Gunneridae</taxon>
        <taxon>Pentapetalae</taxon>
        <taxon>rosids</taxon>
        <taxon>fabids</taxon>
        <taxon>Fagales</taxon>
        <taxon>Fagaceae</taxon>
        <taxon>Fagus</taxon>
    </lineage>
</organism>
<dbReference type="FunFam" id="3.30.200.20:FF:000039">
    <property type="entry name" value="receptor-like protein kinase FERONIA"/>
    <property type="match status" value="1"/>
</dbReference>
<dbReference type="Pfam" id="PF07714">
    <property type="entry name" value="PK_Tyr_Ser-Thr"/>
    <property type="match status" value="2"/>
</dbReference>
<keyword evidence="9 14" id="KW-1133">Transmembrane helix</keyword>
<name>A0A2N9FTL1_FAGSY</name>
<evidence type="ECO:0000256" key="6">
    <source>
        <dbReference type="ARBA" id="ARBA00022741"/>
    </source>
</evidence>
<dbReference type="PANTHER" id="PTHR34590">
    <property type="entry name" value="OS03G0124300 PROTEIN-RELATED"/>
    <property type="match status" value="1"/>
</dbReference>
<evidence type="ECO:0000256" key="12">
    <source>
        <dbReference type="PROSITE-ProRule" id="PRU10141"/>
    </source>
</evidence>
<dbReference type="FunFam" id="2.60.120.430:FF:000007">
    <property type="entry name" value="FERONIA receptor-like kinase"/>
    <property type="match status" value="1"/>
</dbReference>
<gene>
    <name evidence="16" type="ORF">FSB_LOCUS18312</name>
</gene>
<dbReference type="InterPro" id="IPR008271">
    <property type="entry name" value="Ser/Thr_kinase_AS"/>
</dbReference>
<dbReference type="AlphaFoldDB" id="A0A2N9FTL1"/>
<dbReference type="PROSITE" id="PS00107">
    <property type="entry name" value="PROTEIN_KINASE_ATP"/>
    <property type="match status" value="1"/>
</dbReference>
<dbReference type="Gene3D" id="2.60.120.430">
    <property type="entry name" value="Galactose-binding lectin"/>
    <property type="match status" value="2"/>
</dbReference>
<dbReference type="PROSITE" id="PS50011">
    <property type="entry name" value="PROTEIN_KINASE_DOM"/>
    <property type="match status" value="1"/>
</dbReference>
<feature type="transmembrane region" description="Helical" evidence="14">
    <location>
        <begin position="746"/>
        <end position="768"/>
    </location>
</feature>
<dbReference type="InterPro" id="IPR011009">
    <property type="entry name" value="Kinase-like_dom_sf"/>
</dbReference>
<feature type="compositionally biased region" description="Basic and acidic residues" evidence="13">
    <location>
        <begin position="988"/>
        <end position="1001"/>
    </location>
</feature>
<reference evidence="16" key="1">
    <citation type="submission" date="2018-02" db="EMBL/GenBank/DDBJ databases">
        <authorList>
            <person name="Cohen D.B."/>
            <person name="Kent A.D."/>
        </authorList>
    </citation>
    <scope>NUCLEOTIDE SEQUENCE</scope>
</reference>
<keyword evidence="5" id="KW-0732">Signal</keyword>
<evidence type="ECO:0000256" key="13">
    <source>
        <dbReference type="SAM" id="MobiDB-lite"/>
    </source>
</evidence>
<dbReference type="InterPro" id="IPR017441">
    <property type="entry name" value="Protein_kinase_ATP_BS"/>
</dbReference>
<keyword evidence="6 12" id="KW-0547">Nucleotide-binding</keyword>
<evidence type="ECO:0000256" key="9">
    <source>
        <dbReference type="ARBA" id="ARBA00022989"/>
    </source>
</evidence>
<dbReference type="PROSITE" id="PS00108">
    <property type="entry name" value="PROTEIN_KINASE_ST"/>
    <property type="match status" value="1"/>
</dbReference>
<keyword evidence="4 14" id="KW-0812">Transmembrane</keyword>
<proteinExistence type="predicted"/>
<dbReference type="SMART" id="SM00220">
    <property type="entry name" value="S_TKc"/>
    <property type="match status" value="1"/>
</dbReference>
<dbReference type="Pfam" id="PF12819">
    <property type="entry name" value="Malectin_like"/>
    <property type="match status" value="1"/>
</dbReference>
<evidence type="ECO:0000256" key="14">
    <source>
        <dbReference type="SAM" id="Phobius"/>
    </source>
</evidence>
<dbReference type="FunFam" id="2.60.120.430:FF:000003">
    <property type="entry name" value="FERONIA receptor-like kinase"/>
    <property type="match status" value="1"/>
</dbReference>
<dbReference type="InterPro" id="IPR024788">
    <property type="entry name" value="Malectin-like_Carb-bd_dom"/>
</dbReference>
<keyword evidence="7" id="KW-0418">Kinase</keyword>
<evidence type="ECO:0000256" key="2">
    <source>
        <dbReference type="ARBA" id="ARBA00022527"/>
    </source>
</evidence>
<dbReference type="InterPro" id="IPR045272">
    <property type="entry name" value="ANXUR1/2-like"/>
</dbReference>
<evidence type="ECO:0000256" key="5">
    <source>
        <dbReference type="ARBA" id="ARBA00022729"/>
    </source>
</evidence>
<dbReference type="SUPFAM" id="SSF56112">
    <property type="entry name" value="Protein kinase-like (PK-like)"/>
    <property type="match status" value="1"/>
</dbReference>
<feature type="transmembrane region" description="Helical" evidence="14">
    <location>
        <begin position="434"/>
        <end position="456"/>
    </location>
</feature>
<dbReference type="InterPro" id="IPR000719">
    <property type="entry name" value="Prot_kinase_dom"/>
</dbReference>
<accession>A0A2N9FTL1</accession>
<evidence type="ECO:0000256" key="11">
    <source>
        <dbReference type="ARBA" id="ARBA00023180"/>
    </source>
</evidence>
<evidence type="ECO:0000256" key="8">
    <source>
        <dbReference type="ARBA" id="ARBA00022840"/>
    </source>
</evidence>
<dbReference type="GO" id="GO:0004714">
    <property type="term" value="F:transmembrane receptor protein tyrosine kinase activity"/>
    <property type="evidence" value="ECO:0007669"/>
    <property type="project" value="InterPro"/>
</dbReference>